<feature type="transmembrane region" description="Helical" evidence="6">
    <location>
        <begin position="371"/>
        <end position="392"/>
    </location>
</feature>
<evidence type="ECO:0000256" key="4">
    <source>
        <dbReference type="ARBA" id="ARBA00022989"/>
    </source>
</evidence>
<protein>
    <submittedName>
        <fullName evidence="7">Oligosaccharide flippase family protein</fullName>
    </submittedName>
</protein>
<keyword evidence="2" id="KW-1003">Cell membrane</keyword>
<feature type="transmembrane region" description="Helical" evidence="6">
    <location>
        <begin position="398"/>
        <end position="419"/>
    </location>
</feature>
<feature type="transmembrane region" description="Helical" evidence="6">
    <location>
        <begin position="340"/>
        <end position="359"/>
    </location>
</feature>
<dbReference type="RefSeq" id="WP_415866561.1">
    <property type="nucleotide sequence ID" value="NZ_CP134537.1"/>
</dbReference>
<feature type="transmembrane region" description="Helical" evidence="6">
    <location>
        <begin position="12"/>
        <end position="30"/>
    </location>
</feature>
<evidence type="ECO:0000256" key="2">
    <source>
        <dbReference type="ARBA" id="ARBA00022475"/>
    </source>
</evidence>
<sequence>MSQIKKGAALNYINILLTNIIGLLLTPYIISKLGNGEFGLYTLIGSLVGYISVLDFGLNNTIIRFVSKYRAEKNKIGEENFLATSMIIYMFISVAVVIIGLITYFYIGQIFSNSLTIEEIDKAKIMFAILVFNLAISLPGGAFNGICFGLEEFVFPKLINIFRYILRTLVVITILSLGGKAISLVIIDTVFNVLIIAINIFYVFKKLKVKIKLHRFETKLIKEIFSYSVWIFIAVLVSQFQWKAGQMVLGVLTNTTVVAIFGVGIMLGTYYGAFSNAISGVFLPRATQMAVGKASGEELTDMMIKIGRISFIVLLYILGAFSLYGKQFVLLWVGETYYNSWLIALIIMIAYTPPLVQAFGQSILEAKNKMAFKVILYLFCIGIGTLLGAFLAKEHGGIGMITGSTIGWIIGQNILNIYYHKVIKINVIRFFKELILKTFPIFIVILILGFIINLIPGNGWLNFFIKSIMYSGVYALLMYNYGMLPYEKELIKSPLKHFKKN</sequence>
<keyword evidence="5 6" id="KW-0472">Membrane</keyword>
<feature type="transmembrane region" description="Helical" evidence="6">
    <location>
        <begin position="87"/>
        <end position="107"/>
    </location>
</feature>
<evidence type="ECO:0000256" key="5">
    <source>
        <dbReference type="ARBA" id="ARBA00023136"/>
    </source>
</evidence>
<evidence type="ECO:0000313" key="8">
    <source>
        <dbReference type="Proteomes" id="UP001302806"/>
    </source>
</evidence>
<feature type="transmembrane region" description="Helical" evidence="6">
    <location>
        <begin position="224"/>
        <end position="242"/>
    </location>
</feature>
<feature type="transmembrane region" description="Helical" evidence="6">
    <location>
        <begin position="248"/>
        <end position="273"/>
    </location>
</feature>
<organism evidence="7 8">
    <name type="scientific">Thalassobellus suaedae</name>
    <dbReference type="NCBI Taxonomy" id="3074124"/>
    <lineage>
        <taxon>Bacteria</taxon>
        <taxon>Pseudomonadati</taxon>
        <taxon>Bacteroidota</taxon>
        <taxon>Flavobacteriia</taxon>
        <taxon>Flavobacteriales</taxon>
        <taxon>Flavobacteriaceae</taxon>
        <taxon>Thalassobellus</taxon>
    </lineage>
</organism>
<feature type="transmembrane region" description="Helical" evidence="6">
    <location>
        <begin position="127"/>
        <end position="149"/>
    </location>
</feature>
<gene>
    <name evidence="7" type="ORF">RHP51_06105</name>
</gene>
<feature type="transmembrane region" description="Helical" evidence="6">
    <location>
        <begin position="463"/>
        <end position="482"/>
    </location>
</feature>
<keyword evidence="4 6" id="KW-1133">Transmembrane helix</keyword>
<evidence type="ECO:0000256" key="6">
    <source>
        <dbReference type="SAM" id="Phobius"/>
    </source>
</evidence>
<dbReference type="Proteomes" id="UP001302806">
    <property type="component" value="Chromosome"/>
</dbReference>
<dbReference type="InterPro" id="IPR050833">
    <property type="entry name" value="Poly_Biosynth_Transport"/>
</dbReference>
<evidence type="ECO:0000256" key="3">
    <source>
        <dbReference type="ARBA" id="ARBA00022692"/>
    </source>
</evidence>
<feature type="transmembrane region" description="Helical" evidence="6">
    <location>
        <begin position="42"/>
        <end position="66"/>
    </location>
</feature>
<comment type="subcellular location">
    <subcellularLocation>
        <location evidence="1">Cell membrane</location>
        <topology evidence="1">Multi-pass membrane protein</topology>
    </subcellularLocation>
</comment>
<feature type="transmembrane region" description="Helical" evidence="6">
    <location>
        <begin position="439"/>
        <end position="457"/>
    </location>
</feature>
<dbReference type="PANTHER" id="PTHR30250">
    <property type="entry name" value="PST FAMILY PREDICTED COLANIC ACID TRANSPORTER"/>
    <property type="match status" value="1"/>
</dbReference>
<feature type="transmembrane region" description="Helical" evidence="6">
    <location>
        <begin position="311"/>
        <end position="334"/>
    </location>
</feature>
<name>A0ABY9XWB4_9FLAO</name>
<dbReference type="Pfam" id="PF01943">
    <property type="entry name" value="Polysacc_synt"/>
    <property type="match status" value="1"/>
</dbReference>
<dbReference type="EMBL" id="CP134537">
    <property type="protein sequence ID" value="WNH10251.1"/>
    <property type="molecule type" value="Genomic_DNA"/>
</dbReference>
<accession>A0ABY9XWB4</accession>
<proteinExistence type="predicted"/>
<feature type="transmembrane region" description="Helical" evidence="6">
    <location>
        <begin position="184"/>
        <end position="204"/>
    </location>
</feature>
<reference evidence="7 8" key="1">
    <citation type="submission" date="2023-09" db="EMBL/GenBank/DDBJ databases">
        <title>Thalassobella suaedae gen. nov., sp. nov., a marine bacterium of the family Flavobacteriaceae isolated from a halophyte Suaeda japonica.</title>
        <authorList>
            <person name="Lee S.Y."/>
            <person name="Hwang C.Y."/>
        </authorList>
    </citation>
    <scope>NUCLEOTIDE SEQUENCE [LARGE SCALE GENOMIC DNA]</scope>
    <source>
        <strain evidence="7 8">HL-DH14</strain>
    </source>
</reference>
<evidence type="ECO:0000256" key="1">
    <source>
        <dbReference type="ARBA" id="ARBA00004651"/>
    </source>
</evidence>
<dbReference type="InterPro" id="IPR002797">
    <property type="entry name" value="Polysacc_synth"/>
</dbReference>
<keyword evidence="3 6" id="KW-0812">Transmembrane</keyword>
<evidence type="ECO:0000313" key="7">
    <source>
        <dbReference type="EMBL" id="WNH10251.1"/>
    </source>
</evidence>
<dbReference type="PANTHER" id="PTHR30250:SF26">
    <property type="entry name" value="PSMA PROTEIN"/>
    <property type="match status" value="1"/>
</dbReference>
<feature type="transmembrane region" description="Helical" evidence="6">
    <location>
        <begin position="161"/>
        <end position="178"/>
    </location>
</feature>